<comment type="similarity">
    <text evidence="4">Belongs to the zinc-containing alcohol dehydrogenase family.</text>
</comment>
<dbReference type="InterPro" id="IPR013154">
    <property type="entry name" value="ADH-like_N"/>
</dbReference>
<reference evidence="6 7" key="1">
    <citation type="submission" date="2015-05" db="EMBL/GenBank/DDBJ databases">
        <title>Draft genome sequence of Microvirga vignae strain BR3299, a novel nitrogen fixing bacteria isolated from Brazil semi-aired region.</title>
        <authorList>
            <person name="Zilli J.E."/>
            <person name="Passos S.R."/>
            <person name="Leite J."/>
            <person name="Baldani J.I."/>
            <person name="Xavier G.R."/>
            <person name="Rumjaneck N.G."/>
            <person name="Simoes-Araujo J.L."/>
        </authorList>
    </citation>
    <scope>NUCLEOTIDE SEQUENCE [LARGE SCALE GENOMIC DNA]</scope>
    <source>
        <strain evidence="6 7">BR3299</strain>
    </source>
</reference>
<evidence type="ECO:0000259" key="5">
    <source>
        <dbReference type="SMART" id="SM00829"/>
    </source>
</evidence>
<dbReference type="InterPro" id="IPR036291">
    <property type="entry name" value="NAD(P)-bd_dom_sf"/>
</dbReference>
<keyword evidence="7" id="KW-1185">Reference proteome</keyword>
<dbReference type="SUPFAM" id="SSF50129">
    <property type="entry name" value="GroES-like"/>
    <property type="match status" value="1"/>
</dbReference>
<keyword evidence="2 4" id="KW-0862">Zinc</keyword>
<evidence type="ECO:0000256" key="4">
    <source>
        <dbReference type="RuleBase" id="RU361277"/>
    </source>
</evidence>
<dbReference type="Gene3D" id="3.40.50.720">
    <property type="entry name" value="NAD(P)-binding Rossmann-like Domain"/>
    <property type="match status" value="1"/>
</dbReference>
<gene>
    <name evidence="6" type="ORF">AA309_12280</name>
</gene>
<comment type="caution">
    <text evidence="6">The sequence shown here is derived from an EMBL/GenBank/DDBJ whole genome shotgun (WGS) entry which is preliminary data.</text>
</comment>
<evidence type="ECO:0000313" key="6">
    <source>
        <dbReference type="EMBL" id="KLK92833.1"/>
    </source>
</evidence>
<dbReference type="Pfam" id="PF08240">
    <property type="entry name" value="ADH_N"/>
    <property type="match status" value="1"/>
</dbReference>
<dbReference type="AlphaFoldDB" id="A0A0H1RCD1"/>
<proteinExistence type="inferred from homology"/>
<dbReference type="PANTHER" id="PTHR43401">
    <property type="entry name" value="L-THREONINE 3-DEHYDROGENASE"/>
    <property type="match status" value="1"/>
</dbReference>
<organism evidence="6 7">
    <name type="scientific">Microvirga vignae</name>
    <dbReference type="NCBI Taxonomy" id="1225564"/>
    <lineage>
        <taxon>Bacteria</taxon>
        <taxon>Pseudomonadati</taxon>
        <taxon>Pseudomonadota</taxon>
        <taxon>Alphaproteobacteria</taxon>
        <taxon>Hyphomicrobiales</taxon>
        <taxon>Methylobacteriaceae</taxon>
        <taxon>Microvirga</taxon>
    </lineage>
</organism>
<dbReference type="PROSITE" id="PS00059">
    <property type="entry name" value="ADH_ZINC"/>
    <property type="match status" value="1"/>
</dbReference>
<dbReference type="SUPFAM" id="SSF51735">
    <property type="entry name" value="NAD(P)-binding Rossmann-fold domains"/>
    <property type="match status" value="1"/>
</dbReference>
<dbReference type="InterPro" id="IPR002328">
    <property type="entry name" value="ADH_Zn_CS"/>
</dbReference>
<dbReference type="InterPro" id="IPR013149">
    <property type="entry name" value="ADH-like_C"/>
</dbReference>
<keyword evidence="3" id="KW-0560">Oxidoreductase</keyword>
<evidence type="ECO:0000313" key="7">
    <source>
        <dbReference type="Proteomes" id="UP000035489"/>
    </source>
</evidence>
<dbReference type="PATRIC" id="fig|1225564.3.peg.3266"/>
<evidence type="ECO:0000256" key="3">
    <source>
        <dbReference type="ARBA" id="ARBA00023002"/>
    </source>
</evidence>
<dbReference type="STRING" id="1225564.AA309_12280"/>
<dbReference type="GO" id="GO:0016616">
    <property type="term" value="F:oxidoreductase activity, acting on the CH-OH group of donors, NAD or NADP as acceptor"/>
    <property type="evidence" value="ECO:0007669"/>
    <property type="project" value="UniProtKB-ARBA"/>
</dbReference>
<dbReference type="Gene3D" id="3.90.180.10">
    <property type="entry name" value="Medium-chain alcohol dehydrogenases, catalytic domain"/>
    <property type="match status" value="1"/>
</dbReference>
<dbReference type="EMBL" id="LCYG01000030">
    <property type="protein sequence ID" value="KLK92833.1"/>
    <property type="molecule type" value="Genomic_DNA"/>
</dbReference>
<dbReference type="InterPro" id="IPR050129">
    <property type="entry name" value="Zn_alcohol_dh"/>
</dbReference>
<evidence type="ECO:0000256" key="2">
    <source>
        <dbReference type="ARBA" id="ARBA00022833"/>
    </source>
</evidence>
<keyword evidence="1 4" id="KW-0479">Metal-binding</keyword>
<dbReference type="SMART" id="SM00829">
    <property type="entry name" value="PKS_ER"/>
    <property type="match status" value="1"/>
</dbReference>
<dbReference type="InterPro" id="IPR011032">
    <property type="entry name" value="GroES-like_sf"/>
</dbReference>
<dbReference type="Pfam" id="PF00107">
    <property type="entry name" value="ADH_zinc_N"/>
    <property type="match status" value="1"/>
</dbReference>
<dbReference type="PANTHER" id="PTHR43401:SF2">
    <property type="entry name" value="L-THREONINE 3-DEHYDROGENASE"/>
    <property type="match status" value="1"/>
</dbReference>
<sequence length="349" mass="36502">MFIMQALQKVHAAPGLEVREVPPPARPGSGEVLIRVDATGICGTDVHIAEWTPGYEFMAPAMPVTLGHEFAGTIVEVGSDVGAVEKGSLVTIRPSVVCGRCPACKAGDTDACTNRRGIGVMRNGGFAPLVCVPAGNCVPVPAGLDPAIAALTEPMTVSAEAVDTGEVRDGDRVLVLGPGTIGQGIALFAKAAGASEVVVAGHNDGPRLETLNRLGFENTVDTFGRTLADALAPYLEAGKFDVVIEATGVPAVVQPSLEVLRKRGVLVICGIHPKPASVNLTQLVREHQQIRGSYRAPIATWSRVVAYLAQHAEQVREMISHRVPLSEALAGFELARNKSASKVVVLPQA</sequence>
<feature type="domain" description="Enoyl reductase (ER)" evidence="5">
    <location>
        <begin position="5"/>
        <end position="345"/>
    </location>
</feature>
<dbReference type="GO" id="GO:0008270">
    <property type="term" value="F:zinc ion binding"/>
    <property type="evidence" value="ECO:0007669"/>
    <property type="project" value="InterPro"/>
</dbReference>
<name>A0A0H1RCD1_9HYPH</name>
<accession>A0A0H1RCD1</accession>
<dbReference type="Proteomes" id="UP000035489">
    <property type="component" value="Unassembled WGS sequence"/>
</dbReference>
<comment type="cofactor">
    <cofactor evidence="4">
        <name>Zn(2+)</name>
        <dbReference type="ChEBI" id="CHEBI:29105"/>
    </cofactor>
</comment>
<evidence type="ECO:0000256" key="1">
    <source>
        <dbReference type="ARBA" id="ARBA00022723"/>
    </source>
</evidence>
<protein>
    <submittedName>
        <fullName evidence="6">Alcohol dehydrogenase</fullName>
    </submittedName>
</protein>
<dbReference type="InterPro" id="IPR020843">
    <property type="entry name" value="ER"/>
</dbReference>